<feature type="signal peptide" evidence="1">
    <location>
        <begin position="1"/>
        <end position="20"/>
    </location>
</feature>
<protein>
    <submittedName>
        <fullName evidence="2">Uncharacterized protein</fullName>
    </submittedName>
</protein>
<keyword evidence="1" id="KW-0732">Signal</keyword>
<accession>A0A437MP74</accession>
<sequence length="101" mass="10231">MNKIAIAAVAALLTSTAAFAEEAPRLTGDFASQHVAYSDAQRGNIVGGGVAVISGVDEGRPVISYIGATEAQQGIAGQVPVVQNQGGRDRTIWVPAAGLRG</sequence>
<dbReference type="EMBL" id="SACL01000001">
    <property type="protein sequence ID" value="RVT99440.1"/>
    <property type="molecule type" value="Genomic_DNA"/>
</dbReference>
<evidence type="ECO:0000313" key="2">
    <source>
        <dbReference type="EMBL" id="RVT99440.1"/>
    </source>
</evidence>
<name>A0A437MP74_9PROT</name>
<feature type="chain" id="PRO_5019428177" evidence="1">
    <location>
        <begin position="21"/>
        <end position="101"/>
    </location>
</feature>
<evidence type="ECO:0000256" key="1">
    <source>
        <dbReference type="SAM" id="SignalP"/>
    </source>
</evidence>
<reference evidence="2 3" key="1">
    <citation type="submission" date="2019-01" db="EMBL/GenBank/DDBJ databases">
        <authorList>
            <person name="Chen W.-M."/>
        </authorList>
    </citation>
    <scope>NUCLEOTIDE SEQUENCE [LARGE SCALE GENOMIC DNA]</scope>
    <source>
        <strain evidence="2 3">CCP-6</strain>
    </source>
</reference>
<gene>
    <name evidence="2" type="ORF">EOD42_04950</name>
</gene>
<proteinExistence type="predicted"/>
<dbReference type="OrthoDB" id="7288529at2"/>
<organism evidence="2 3">
    <name type="scientific">Rhodovarius crocodyli</name>
    <dbReference type="NCBI Taxonomy" id="1979269"/>
    <lineage>
        <taxon>Bacteria</taxon>
        <taxon>Pseudomonadati</taxon>
        <taxon>Pseudomonadota</taxon>
        <taxon>Alphaproteobacteria</taxon>
        <taxon>Acetobacterales</taxon>
        <taxon>Roseomonadaceae</taxon>
        <taxon>Rhodovarius</taxon>
    </lineage>
</organism>
<dbReference type="AlphaFoldDB" id="A0A437MP74"/>
<keyword evidence="3" id="KW-1185">Reference proteome</keyword>
<dbReference type="Proteomes" id="UP000282957">
    <property type="component" value="Unassembled WGS sequence"/>
</dbReference>
<evidence type="ECO:0000313" key="3">
    <source>
        <dbReference type="Proteomes" id="UP000282957"/>
    </source>
</evidence>
<dbReference type="RefSeq" id="WP_127786335.1">
    <property type="nucleotide sequence ID" value="NZ_SACL01000001.1"/>
</dbReference>
<comment type="caution">
    <text evidence="2">The sequence shown here is derived from an EMBL/GenBank/DDBJ whole genome shotgun (WGS) entry which is preliminary data.</text>
</comment>